<dbReference type="EMBL" id="CP010803">
    <property type="protein sequence ID" value="AJY47831.1"/>
    <property type="molecule type" value="Genomic_DNA"/>
</dbReference>
<gene>
    <name evidence="6" type="ORF">TM49_00845</name>
</gene>
<dbReference type="Gene3D" id="1.10.357.10">
    <property type="entry name" value="Tetracycline Repressor, domain 2"/>
    <property type="match status" value="1"/>
</dbReference>
<evidence type="ECO:0000313" key="6">
    <source>
        <dbReference type="EMBL" id="AJY47831.1"/>
    </source>
</evidence>
<evidence type="ECO:0000256" key="1">
    <source>
        <dbReference type="ARBA" id="ARBA00023015"/>
    </source>
</evidence>
<feature type="domain" description="HTH tetR-type" evidence="5">
    <location>
        <begin position="12"/>
        <end position="72"/>
    </location>
</feature>
<dbReference type="Pfam" id="PF00440">
    <property type="entry name" value="TetR_N"/>
    <property type="match status" value="1"/>
</dbReference>
<dbReference type="Proteomes" id="UP000032611">
    <property type="component" value="Chromosome"/>
</dbReference>
<evidence type="ECO:0000256" key="2">
    <source>
        <dbReference type="ARBA" id="ARBA00023125"/>
    </source>
</evidence>
<sequence>MIARKTERRRGEALEAAILVAAWETLIEQGYGNLTMEAVARRAGTSRPVIYRRWPNRAELAVAAMRHQMKVTPPTIPDTGNLRDDVVRLLQDVVARRTRMGTLISVELSEFFRETNSSPAELKTQIVSRDQRVMEVVLDRAIKRGEIDDQPIKPRIVSLPVDMLRNEMMMTLKPASDTVIAEIVDDLFLPLVGYRRPPAK</sequence>
<accession>A0A0D5LUW1</accession>
<dbReference type="GO" id="GO:0000976">
    <property type="term" value="F:transcription cis-regulatory region binding"/>
    <property type="evidence" value="ECO:0007669"/>
    <property type="project" value="TreeGrafter"/>
</dbReference>
<dbReference type="Pfam" id="PF16859">
    <property type="entry name" value="TetR_C_11"/>
    <property type="match status" value="1"/>
</dbReference>
<feature type="DNA-binding region" description="H-T-H motif" evidence="4">
    <location>
        <begin position="35"/>
        <end position="54"/>
    </location>
</feature>
<dbReference type="KEGG" id="mey:TM49_00845"/>
<dbReference type="PRINTS" id="PR00455">
    <property type="entry name" value="HTHTETR"/>
</dbReference>
<evidence type="ECO:0000259" key="5">
    <source>
        <dbReference type="PROSITE" id="PS50977"/>
    </source>
</evidence>
<dbReference type="InterPro" id="IPR009057">
    <property type="entry name" value="Homeodomain-like_sf"/>
</dbReference>
<name>A0A0D5LUW1_MAREN</name>
<dbReference type="SUPFAM" id="SSF46689">
    <property type="entry name" value="Homeodomain-like"/>
    <property type="match status" value="1"/>
</dbReference>
<keyword evidence="7" id="KW-1185">Reference proteome</keyword>
<dbReference type="InterPro" id="IPR001647">
    <property type="entry name" value="HTH_TetR"/>
</dbReference>
<evidence type="ECO:0000256" key="4">
    <source>
        <dbReference type="PROSITE-ProRule" id="PRU00335"/>
    </source>
</evidence>
<dbReference type="AlphaFoldDB" id="A0A0D5LUW1"/>
<dbReference type="STRING" id="1486262.TM49_00845"/>
<dbReference type="PROSITE" id="PS50977">
    <property type="entry name" value="HTH_TETR_2"/>
    <property type="match status" value="1"/>
</dbReference>
<keyword evidence="2 4" id="KW-0238">DNA-binding</keyword>
<dbReference type="PANTHER" id="PTHR30055:SF148">
    <property type="entry name" value="TETR-FAMILY TRANSCRIPTIONAL REGULATOR"/>
    <property type="match status" value="1"/>
</dbReference>
<protein>
    <submittedName>
        <fullName evidence="6">TetR family transcriptional regulator</fullName>
    </submittedName>
</protein>
<evidence type="ECO:0000313" key="7">
    <source>
        <dbReference type="Proteomes" id="UP000032611"/>
    </source>
</evidence>
<keyword evidence="1" id="KW-0805">Transcription regulation</keyword>
<dbReference type="PATRIC" id="fig|1486262.3.peg.175"/>
<dbReference type="SUPFAM" id="SSF48498">
    <property type="entry name" value="Tetracyclin repressor-like, C-terminal domain"/>
    <property type="match status" value="1"/>
</dbReference>
<dbReference type="InterPro" id="IPR011075">
    <property type="entry name" value="TetR_C"/>
</dbReference>
<dbReference type="Gene3D" id="1.10.10.60">
    <property type="entry name" value="Homeodomain-like"/>
    <property type="match status" value="1"/>
</dbReference>
<dbReference type="InterPro" id="IPR036271">
    <property type="entry name" value="Tet_transcr_reg_TetR-rel_C_sf"/>
</dbReference>
<dbReference type="RefSeq" id="WP_045684555.1">
    <property type="nucleotide sequence ID" value="NZ_CP010803.1"/>
</dbReference>
<dbReference type="HOGENOM" id="CLU_069356_25_3_5"/>
<proteinExistence type="predicted"/>
<keyword evidence="3" id="KW-0804">Transcription</keyword>
<evidence type="ECO:0000256" key="3">
    <source>
        <dbReference type="ARBA" id="ARBA00023163"/>
    </source>
</evidence>
<dbReference type="GO" id="GO:0003700">
    <property type="term" value="F:DNA-binding transcription factor activity"/>
    <property type="evidence" value="ECO:0007669"/>
    <property type="project" value="TreeGrafter"/>
</dbReference>
<dbReference type="PANTHER" id="PTHR30055">
    <property type="entry name" value="HTH-TYPE TRANSCRIPTIONAL REGULATOR RUTR"/>
    <property type="match status" value="1"/>
</dbReference>
<dbReference type="InterPro" id="IPR050109">
    <property type="entry name" value="HTH-type_TetR-like_transc_reg"/>
</dbReference>
<reference evidence="6 7" key="1">
    <citation type="journal article" date="2015" name="Genome Announc.">
        <title>Complete genome sequence of Martelella endophytica YC6887, which has antifungal activity associated with a halophyte.</title>
        <authorList>
            <person name="Khan A."/>
            <person name="Khan H."/>
            <person name="Chung E.J."/>
            <person name="Hossain M.T."/>
            <person name="Chung Y.R."/>
        </authorList>
    </citation>
    <scope>NUCLEOTIDE SEQUENCE [LARGE SCALE GENOMIC DNA]</scope>
    <source>
        <strain evidence="6">YC6887</strain>
    </source>
</reference>
<organism evidence="6 7">
    <name type="scientific">Martelella endophytica</name>
    <dbReference type="NCBI Taxonomy" id="1486262"/>
    <lineage>
        <taxon>Bacteria</taxon>
        <taxon>Pseudomonadati</taxon>
        <taxon>Pseudomonadota</taxon>
        <taxon>Alphaproteobacteria</taxon>
        <taxon>Hyphomicrobiales</taxon>
        <taxon>Aurantimonadaceae</taxon>
        <taxon>Martelella</taxon>
    </lineage>
</organism>